<accession>A0A481YP15</accession>
<evidence type="ECO:0000313" key="1">
    <source>
        <dbReference type="EMBL" id="QBK85011.1"/>
    </source>
</evidence>
<gene>
    <name evidence="1" type="ORF">LCDPAC02_02100</name>
</gene>
<proteinExistence type="predicted"/>
<reference evidence="1" key="1">
    <citation type="journal article" date="2019" name="MBio">
        <title>Virus Genomes from Deep Sea Sediments Expand the Ocean Megavirome and Support Independent Origins of Viral Gigantism.</title>
        <authorList>
            <person name="Backstrom D."/>
            <person name="Yutin N."/>
            <person name="Jorgensen S.L."/>
            <person name="Dharamshi J."/>
            <person name="Homa F."/>
            <person name="Zaremba-Niedwiedzka K."/>
            <person name="Spang A."/>
            <person name="Wolf Y.I."/>
            <person name="Koonin E.V."/>
            <person name="Ettema T.J."/>
        </authorList>
    </citation>
    <scope>NUCLEOTIDE SEQUENCE</scope>
</reference>
<organism evidence="1">
    <name type="scientific">Pithovirus LCDPAC02</name>
    <dbReference type="NCBI Taxonomy" id="2506601"/>
    <lineage>
        <taxon>Viruses</taxon>
        <taxon>Pithoviruses</taxon>
    </lineage>
</organism>
<protein>
    <submittedName>
        <fullName evidence="1">Uncharacterized protein</fullName>
    </submittedName>
</protein>
<name>A0A481YP15_9VIRU</name>
<dbReference type="EMBL" id="MK500301">
    <property type="protein sequence ID" value="QBK85011.1"/>
    <property type="molecule type" value="Genomic_DNA"/>
</dbReference>
<sequence>MFNYHIHYKLDIISNNKEFYILELEKEIFIPYLIDNILINLEIKYLIKFPISNLDYGTKINLKFDDYISDYISKYINLKFDNILTL</sequence>